<comment type="caution">
    <text evidence="1">The sequence shown here is derived from an EMBL/GenBank/DDBJ whole genome shotgun (WGS) entry which is preliminary data.</text>
</comment>
<organism evidence="1 2">
    <name type="scientific">Flavobacterium aciduliphilum</name>
    <dbReference type="NCBI Taxonomy" id="1101402"/>
    <lineage>
        <taxon>Bacteria</taxon>
        <taxon>Pseudomonadati</taxon>
        <taxon>Bacteroidota</taxon>
        <taxon>Flavobacteriia</taxon>
        <taxon>Flavobacteriales</taxon>
        <taxon>Flavobacteriaceae</taxon>
        <taxon>Flavobacterium</taxon>
    </lineage>
</organism>
<evidence type="ECO:0000313" key="2">
    <source>
        <dbReference type="Proteomes" id="UP000248840"/>
    </source>
</evidence>
<dbReference type="EMBL" id="QLSZ01000001">
    <property type="protein sequence ID" value="RAR75496.1"/>
    <property type="molecule type" value="Genomic_DNA"/>
</dbReference>
<keyword evidence="2" id="KW-1185">Reference proteome</keyword>
<name>A0A328YZJ9_9FLAO</name>
<evidence type="ECO:0000313" key="1">
    <source>
        <dbReference type="EMBL" id="RAR75496.1"/>
    </source>
</evidence>
<reference evidence="1 2" key="1">
    <citation type="submission" date="2018-06" db="EMBL/GenBank/DDBJ databases">
        <title>Genomic Encyclopedia of Archaeal and Bacterial Type Strains, Phase II (KMG-II): from individual species to whole genera.</title>
        <authorList>
            <person name="Goeker M."/>
        </authorList>
    </citation>
    <scope>NUCLEOTIDE SEQUENCE [LARGE SCALE GENOMIC DNA]</scope>
    <source>
        <strain evidence="1 2">DSM 25663</strain>
    </source>
</reference>
<dbReference type="AlphaFoldDB" id="A0A328YZJ9"/>
<sequence>MFFIKDIIFLLKDVYLFILSSGRIYLFIKRIRFFLLDELKKNAKHYYHNKDLC</sequence>
<dbReference type="Proteomes" id="UP000248840">
    <property type="component" value="Unassembled WGS sequence"/>
</dbReference>
<proteinExistence type="predicted"/>
<gene>
    <name evidence="1" type="ORF">CLV55_101196</name>
</gene>
<protein>
    <submittedName>
        <fullName evidence="1">Uncharacterized protein</fullName>
    </submittedName>
</protein>
<accession>A0A328YZJ9</accession>